<sequence>MSGAETSGNTVAKSGFKRHRKVLKDNLLGITKADIRRLARRGGITRMSAEVYAVAREIIRDYLMRLVSDTVTYTQHANRKTISALDVVYALKRQGRHLYGFGG</sequence>
<dbReference type="PRINTS" id="PR00623">
    <property type="entry name" value="HISTONEH4"/>
</dbReference>
<dbReference type="SMART" id="SM00417">
    <property type="entry name" value="H4"/>
    <property type="match status" value="1"/>
</dbReference>
<evidence type="ECO:0000256" key="7">
    <source>
        <dbReference type="ARBA" id="ARBA00023242"/>
    </source>
</evidence>
<evidence type="ECO:0000259" key="10">
    <source>
        <dbReference type="Pfam" id="PF15511"/>
    </source>
</evidence>
<gene>
    <name evidence="11" type="ORF">OKIOD_LOCUS3542</name>
</gene>
<protein>
    <recommendedName>
        <fullName evidence="9">Histone H4</fullName>
    </recommendedName>
</protein>
<evidence type="ECO:0000313" key="11">
    <source>
        <dbReference type="EMBL" id="CAG5088831.1"/>
    </source>
</evidence>
<comment type="similarity">
    <text evidence="4 9">Belongs to the histone H4 family.</text>
</comment>
<keyword evidence="5 9" id="KW-0158">Chromosome</keyword>
<dbReference type="Pfam" id="PF15511">
    <property type="entry name" value="CENP-T_C"/>
    <property type="match status" value="1"/>
</dbReference>
<comment type="subcellular location">
    <subcellularLocation>
        <location evidence="3">Chromosome</location>
    </subcellularLocation>
    <subcellularLocation>
        <location evidence="2">Nucleus</location>
    </subcellularLocation>
</comment>
<reference evidence="11 12" key="1">
    <citation type="submission" date="2021-04" db="EMBL/GenBank/DDBJ databases">
        <authorList>
            <person name="Bliznina A."/>
        </authorList>
    </citation>
    <scope>NUCLEOTIDE SEQUENCE [LARGE SCALE GENOMIC DNA]</scope>
</reference>
<evidence type="ECO:0000256" key="8">
    <source>
        <dbReference type="ARBA" id="ARBA00023269"/>
    </source>
</evidence>
<dbReference type="InterPro" id="IPR001951">
    <property type="entry name" value="Histone_H4"/>
</dbReference>
<name>A0ABN7S5N7_OIKDI</name>
<dbReference type="InterPro" id="IPR035425">
    <property type="entry name" value="CENP-T/H4_C"/>
</dbReference>
<evidence type="ECO:0000256" key="5">
    <source>
        <dbReference type="ARBA" id="ARBA00022454"/>
    </source>
</evidence>
<comment type="subunit">
    <text evidence="9">The nucleosome is a histone octamer containing two molecules each of H2A, H2B, H3 and H4 assembled in one H3-H4 heterotetramer and two H2A-H2B heterodimers. The octamer wraps approximately 147 bp of DNA.</text>
</comment>
<dbReference type="Proteomes" id="UP001158576">
    <property type="component" value="Chromosome PAR"/>
</dbReference>
<evidence type="ECO:0000256" key="1">
    <source>
        <dbReference type="ARBA" id="ARBA00002001"/>
    </source>
</evidence>
<keyword evidence="6 9" id="KW-0238">DNA-binding</keyword>
<dbReference type="CDD" id="cd22912">
    <property type="entry name" value="HFD_H4"/>
    <property type="match status" value="1"/>
</dbReference>
<proteinExistence type="inferred from homology"/>
<evidence type="ECO:0000256" key="2">
    <source>
        <dbReference type="ARBA" id="ARBA00004123"/>
    </source>
</evidence>
<keyword evidence="12" id="KW-1185">Reference proteome</keyword>
<evidence type="ECO:0000256" key="6">
    <source>
        <dbReference type="ARBA" id="ARBA00023125"/>
    </source>
</evidence>
<evidence type="ECO:0000256" key="9">
    <source>
        <dbReference type="RuleBase" id="RU000528"/>
    </source>
</evidence>
<dbReference type="SUPFAM" id="SSF47113">
    <property type="entry name" value="Histone-fold"/>
    <property type="match status" value="1"/>
</dbReference>
<comment type="function">
    <text evidence="1 9">Core component of nucleosome. Nucleosomes wrap and compact DNA into chromatin, limiting DNA accessibility to the cellular machineries which require DNA as a template. Histones thereby play a central role in transcription regulation, DNA repair, DNA replication and chromosomal stability. DNA accessibility is regulated via a complex set of post-translational modifications of histones, also called histone code, and nucleosome remodeling.</text>
</comment>
<organism evidence="11 12">
    <name type="scientific">Oikopleura dioica</name>
    <name type="common">Tunicate</name>
    <dbReference type="NCBI Taxonomy" id="34765"/>
    <lineage>
        <taxon>Eukaryota</taxon>
        <taxon>Metazoa</taxon>
        <taxon>Chordata</taxon>
        <taxon>Tunicata</taxon>
        <taxon>Appendicularia</taxon>
        <taxon>Copelata</taxon>
        <taxon>Oikopleuridae</taxon>
        <taxon>Oikopleura</taxon>
    </lineage>
</organism>
<keyword evidence="7 9" id="KW-0539">Nucleus</keyword>
<evidence type="ECO:0000256" key="4">
    <source>
        <dbReference type="ARBA" id="ARBA00006564"/>
    </source>
</evidence>
<dbReference type="Gene3D" id="1.10.20.10">
    <property type="entry name" value="Histone, subunit A"/>
    <property type="match status" value="1"/>
</dbReference>
<dbReference type="InterPro" id="IPR009072">
    <property type="entry name" value="Histone-fold"/>
</dbReference>
<keyword evidence="8 9" id="KW-0544">Nucleosome core</keyword>
<accession>A0ABN7S5N7</accession>
<evidence type="ECO:0000256" key="3">
    <source>
        <dbReference type="ARBA" id="ARBA00004286"/>
    </source>
</evidence>
<dbReference type="PANTHER" id="PTHR10484">
    <property type="entry name" value="HISTONE H4"/>
    <property type="match status" value="1"/>
</dbReference>
<dbReference type="EMBL" id="OU015568">
    <property type="protein sequence ID" value="CAG5088831.1"/>
    <property type="molecule type" value="Genomic_DNA"/>
</dbReference>
<evidence type="ECO:0000313" key="12">
    <source>
        <dbReference type="Proteomes" id="UP001158576"/>
    </source>
</evidence>
<feature type="domain" description="CENP-T/Histone H4 histone fold" evidence="10">
    <location>
        <begin position="37"/>
        <end position="95"/>
    </location>
</feature>